<keyword evidence="1" id="KW-0732">Signal</keyword>
<accession>A0A8X6LU27</accession>
<dbReference type="AlphaFoldDB" id="A0A8X6LU27"/>
<organism evidence="6 7">
    <name type="scientific">Trichonephila clavata</name>
    <name type="common">Joro spider</name>
    <name type="synonym">Nephila clavata</name>
    <dbReference type="NCBI Taxonomy" id="2740835"/>
    <lineage>
        <taxon>Eukaryota</taxon>
        <taxon>Metazoa</taxon>
        <taxon>Ecdysozoa</taxon>
        <taxon>Arthropoda</taxon>
        <taxon>Chelicerata</taxon>
        <taxon>Arachnida</taxon>
        <taxon>Araneae</taxon>
        <taxon>Araneomorphae</taxon>
        <taxon>Entelegynae</taxon>
        <taxon>Araneoidea</taxon>
        <taxon>Nephilidae</taxon>
        <taxon>Trichonephila</taxon>
    </lineage>
</organism>
<reference evidence="6" key="1">
    <citation type="submission" date="2020-07" db="EMBL/GenBank/DDBJ databases">
        <title>Multicomponent nature underlies the extraordinary mechanical properties of spider dragline silk.</title>
        <authorList>
            <person name="Kono N."/>
            <person name="Nakamura H."/>
            <person name="Mori M."/>
            <person name="Yoshida Y."/>
            <person name="Ohtoshi R."/>
            <person name="Malay A.D."/>
            <person name="Moran D.A.P."/>
            <person name="Tomita M."/>
            <person name="Numata K."/>
            <person name="Arakawa K."/>
        </authorList>
    </citation>
    <scope>NUCLEOTIDE SEQUENCE</scope>
</reference>
<dbReference type="Pfam" id="PF07679">
    <property type="entry name" value="I-set"/>
    <property type="match status" value="1"/>
</dbReference>
<comment type="caution">
    <text evidence="6">The sequence shown here is derived from an EMBL/GenBank/DDBJ whole genome shotgun (WGS) entry which is preliminary data.</text>
</comment>
<proteinExistence type="predicted"/>
<dbReference type="PANTHER" id="PTHR45080">
    <property type="entry name" value="CONTACTIN 5"/>
    <property type="match status" value="1"/>
</dbReference>
<dbReference type="InterPro" id="IPR003961">
    <property type="entry name" value="FN3_dom"/>
</dbReference>
<dbReference type="Gene3D" id="2.60.40.10">
    <property type="entry name" value="Immunoglobulins"/>
    <property type="match status" value="1"/>
</dbReference>
<dbReference type="InterPro" id="IPR013098">
    <property type="entry name" value="Ig_I-set"/>
</dbReference>
<dbReference type="SMART" id="SM00408">
    <property type="entry name" value="IGc2"/>
    <property type="match status" value="1"/>
</dbReference>
<evidence type="ECO:0000256" key="4">
    <source>
        <dbReference type="ARBA" id="ARBA00023319"/>
    </source>
</evidence>
<dbReference type="GO" id="GO:0008046">
    <property type="term" value="F:axon guidance receptor activity"/>
    <property type="evidence" value="ECO:0007669"/>
    <property type="project" value="TreeGrafter"/>
</dbReference>
<keyword evidence="4" id="KW-0393">Immunoglobulin domain</keyword>
<dbReference type="GO" id="GO:0005886">
    <property type="term" value="C:plasma membrane"/>
    <property type="evidence" value="ECO:0007669"/>
    <property type="project" value="TreeGrafter"/>
</dbReference>
<dbReference type="SUPFAM" id="SSF49265">
    <property type="entry name" value="Fibronectin type III"/>
    <property type="match status" value="1"/>
</dbReference>
<dbReference type="InterPro" id="IPR036116">
    <property type="entry name" value="FN3_sf"/>
</dbReference>
<dbReference type="GO" id="GO:0007156">
    <property type="term" value="P:homophilic cell adhesion via plasma membrane adhesion molecules"/>
    <property type="evidence" value="ECO:0007669"/>
    <property type="project" value="TreeGrafter"/>
</dbReference>
<dbReference type="InterPro" id="IPR036179">
    <property type="entry name" value="Ig-like_dom_sf"/>
</dbReference>
<dbReference type="GO" id="GO:0043025">
    <property type="term" value="C:neuronal cell body"/>
    <property type="evidence" value="ECO:0007669"/>
    <property type="project" value="TreeGrafter"/>
</dbReference>
<gene>
    <name evidence="6" type="primary">AVEN_225707_1</name>
    <name evidence="6" type="ORF">TNCT_574931</name>
</gene>
<evidence type="ECO:0000313" key="6">
    <source>
        <dbReference type="EMBL" id="GFR19989.1"/>
    </source>
</evidence>
<evidence type="ECO:0000256" key="1">
    <source>
        <dbReference type="ARBA" id="ARBA00022729"/>
    </source>
</evidence>
<dbReference type="SMART" id="SM00409">
    <property type="entry name" value="IG"/>
    <property type="match status" value="1"/>
</dbReference>
<evidence type="ECO:0000259" key="5">
    <source>
        <dbReference type="PROSITE" id="PS50835"/>
    </source>
</evidence>
<dbReference type="SUPFAM" id="SSF48726">
    <property type="entry name" value="Immunoglobulin"/>
    <property type="match status" value="1"/>
</dbReference>
<keyword evidence="2" id="KW-0677">Repeat</keyword>
<dbReference type="InterPro" id="IPR003599">
    <property type="entry name" value="Ig_sub"/>
</dbReference>
<dbReference type="GO" id="GO:0050808">
    <property type="term" value="P:synapse organization"/>
    <property type="evidence" value="ECO:0007669"/>
    <property type="project" value="TreeGrafter"/>
</dbReference>
<dbReference type="EMBL" id="BMAO01037762">
    <property type="protein sequence ID" value="GFR19989.1"/>
    <property type="molecule type" value="Genomic_DNA"/>
</dbReference>
<dbReference type="PROSITE" id="PS50835">
    <property type="entry name" value="IG_LIKE"/>
    <property type="match status" value="1"/>
</dbReference>
<evidence type="ECO:0000256" key="2">
    <source>
        <dbReference type="ARBA" id="ARBA00022737"/>
    </source>
</evidence>
<name>A0A8X6LU27_TRICU</name>
<feature type="domain" description="Ig-like" evidence="5">
    <location>
        <begin position="30"/>
        <end position="121"/>
    </location>
</feature>
<dbReference type="Proteomes" id="UP000887116">
    <property type="component" value="Unassembled WGS sequence"/>
</dbReference>
<sequence length="330" mass="37435">MYILQIFPRVITKIFLAVLISFVWAKTGHPNFDQPFEFVLLHEGSSAKIECIAQGELPLVYTWYNQIDNEITSDANNTVFSRRTEKGCSLIFDAVKSSHAGIYTCIAKNKHGSSSKTYDIAVNTTSGNETGSINETGTIDNVEVLKVTDESVEFSVKISGEYDSFYASYKDKLDKNETVKEFKKGERVLVTNLTAGGLYEFQFQIESPLKIKLPSKSYNVTLLPRLPEVIFRSLSNGLVEIEWFQTFNEIFRGTIDYHELSYDRVQQYRGTNWTRADCEVNIKLSPRCLGSKYTIAGLSAGSYYEIRFRSHTAAGYGKEYINKIYSVSKQ</sequence>
<dbReference type="InterPro" id="IPR003598">
    <property type="entry name" value="Ig_sub2"/>
</dbReference>
<dbReference type="InterPro" id="IPR050958">
    <property type="entry name" value="Cell_Adh-Cytoskel_Orgn"/>
</dbReference>
<dbReference type="SMART" id="SM00060">
    <property type="entry name" value="FN3"/>
    <property type="match status" value="2"/>
</dbReference>
<dbReference type="GO" id="GO:0030424">
    <property type="term" value="C:axon"/>
    <property type="evidence" value="ECO:0007669"/>
    <property type="project" value="TreeGrafter"/>
</dbReference>
<evidence type="ECO:0000313" key="7">
    <source>
        <dbReference type="Proteomes" id="UP000887116"/>
    </source>
</evidence>
<evidence type="ECO:0000256" key="3">
    <source>
        <dbReference type="ARBA" id="ARBA00023157"/>
    </source>
</evidence>
<dbReference type="PANTHER" id="PTHR45080:SF8">
    <property type="entry name" value="IG-LIKE DOMAIN-CONTAINING PROTEIN"/>
    <property type="match status" value="1"/>
</dbReference>
<keyword evidence="7" id="KW-1185">Reference proteome</keyword>
<protein>
    <submittedName>
        <fullName evidence="6">Ig-like domain-containing protein</fullName>
    </submittedName>
</protein>
<dbReference type="InterPro" id="IPR007110">
    <property type="entry name" value="Ig-like_dom"/>
</dbReference>
<dbReference type="OrthoDB" id="6437389at2759"/>
<keyword evidence="3" id="KW-1015">Disulfide bond</keyword>
<dbReference type="InterPro" id="IPR013783">
    <property type="entry name" value="Ig-like_fold"/>
</dbReference>